<protein>
    <submittedName>
        <fullName evidence="2">Uncharacterized protein</fullName>
    </submittedName>
</protein>
<feature type="region of interest" description="Disordered" evidence="1">
    <location>
        <begin position="108"/>
        <end position="145"/>
    </location>
</feature>
<dbReference type="AlphaFoldDB" id="A0AAV4P678"/>
<name>A0AAV4P678_CAEEX</name>
<evidence type="ECO:0000256" key="1">
    <source>
        <dbReference type="SAM" id="MobiDB-lite"/>
    </source>
</evidence>
<evidence type="ECO:0000313" key="2">
    <source>
        <dbReference type="EMBL" id="GIX92551.1"/>
    </source>
</evidence>
<organism evidence="2 3">
    <name type="scientific">Caerostris extrusa</name>
    <name type="common">Bark spider</name>
    <name type="synonym">Caerostris bankana</name>
    <dbReference type="NCBI Taxonomy" id="172846"/>
    <lineage>
        <taxon>Eukaryota</taxon>
        <taxon>Metazoa</taxon>
        <taxon>Ecdysozoa</taxon>
        <taxon>Arthropoda</taxon>
        <taxon>Chelicerata</taxon>
        <taxon>Arachnida</taxon>
        <taxon>Araneae</taxon>
        <taxon>Araneomorphae</taxon>
        <taxon>Entelegynae</taxon>
        <taxon>Araneoidea</taxon>
        <taxon>Araneidae</taxon>
        <taxon>Caerostris</taxon>
    </lineage>
</organism>
<feature type="region of interest" description="Disordered" evidence="1">
    <location>
        <begin position="60"/>
        <end position="92"/>
    </location>
</feature>
<comment type="caution">
    <text evidence="2">The sequence shown here is derived from an EMBL/GenBank/DDBJ whole genome shotgun (WGS) entry which is preliminary data.</text>
</comment>
<keyword evidence="3" id="KW-1185">Reference proteome</keyword>
<gene>
    <name evidence="2" type="ORF">CEXT_210351</name>
</gene>
<evidence type="ECO:0000313" key="3">
    <source>
        <dbReference type="Proteomes" id="UP001054945"/>
    </source>
</evidence>
<dbReference type="EMBL" id="BPLR01021702">
    <property type="protein sequence ID" value="GIX92551.1"/>
    <property type="molecule type" value="Genomic_DNA"/>
</dbReference>
<sequence length="145" mass="16866">MTTFNVSLQLSYKRSSHTRLGGFVEPVNYESSFEEEPYPQQQAYHRQSIGMDDQMDVETPAEPTAKKKTGVFEGLSRGPPTTYVAKTRTSQQMMNPWTRRWSGPTRWKRLKKCTSTRQSTEDRPTRTLHRPRVLENKTSRRRALG</sequence>
<dbReference type="Proteomes" id="UP001054945">
    <property type="component" value="Unassembled WGS sequence"/>
</dbReference>
<reference evidence="2 3" key="1">
    <citation type="submission" date="2021-06" db="EMBL/GenBank/DDBJ databases">
        <title>Caerostris extrusa draft genome.</title>
        <authorList>
            <person name="Kono N."/>
            <person name="Arakawa K."/>
        </authorList>
    </citation>
    <scope>NUCLEOTIDE SEQUENCE [LARGE SCALE GENOMIC DNA]</scope>
</reference>
<proteinExistence type="predicted"/>
<accession>A0AAV4P678</accession>